<evidence type="ECO:0000256" key="4">
    <source>
        <dbReference type="ARBA" id="ARBA00022840"/>
    </source>
</evidence>
<keyword evidence="3 5" id="KW-0658">Purine biosynthesis</keyword>
<feature type="binding site" evidence="5">
    <location>
        <begin position="269"/>
        <end position="270"/>
    </location>
    <ligand>
        <name>ATP</name>
        <dbReference type="ChEBI" id="CHEBI:30616"/>
    </ligand>
</feature>
<dbReference type="RefSeq" id="WP_005616542.1">
    <property type="nucleotide sequence ID" value="NZ_CP015230.1"/>
</dbReference>
<dbReference type="PANTHER" id="PTHR11609">
    <property type="entry name" value="PURINE BIOSYNTHESIS PROTEIN 6/7, PUR6/7"/>
    <property type="match status" value="1"/>
</dbReference>
<dbReference type="GO" id="GO:0046872">
    <property type="term" value="F:metal ion binding"/>
    <property type="evidence" value="ECO:0007669"/>
    <property type="project" value="InterPro"/>
</dbReference>
<dbReference type="Proteomes" id="UP000013243">
    <property type="component" value="Chromosome"/>
</dbReference>
<dbReference type="EMBL" id="CP015230">
    <property type="protein sequence ID" value="ANP41166.1"/>
    <property type="molecule type" value="Genomic_DNA"/>
</dbReference>
<comment type="subunit">
    <text evidence="5 6">Homodimer.</text>
</comment>
<dbReference type="PANTHER" id="PTHR11609:SF5">
    <property type="entry name" value="PHOSPHORIBOSYLAMINOIMIDAZOLE CARBOXYLASE"/>
    <property type="match status" value="1"/>
</dbReference>
<proteinExistence type="inferred from homology"/>
<feature type="binding site" evidence="5">
    <location>
        <position position="150"/>
    </location>
    <ligand>
        <name>ATP</name>
        <dbReference type="ChEBI" id="CHEBI:30616"/>
    </ligand>
</feature>
<dbReference type="NCBIfam" id="NF004675">
    <property type="entry name" value="PRK06019.1-1"/>
    <property type="match status" value="1"/>
</dbReference>
<accession>A0A1B1A3S0</accession>
<evidence type="ECO:0000256" key="2">
    <source>
        <dbReference type="ARBA" id="ARBA00022741"/>
    </source>
</evidence>
<evidence type="ECO:0000259" key="7">
    <source>
        <dbReference type="PROSITE" id="PS50975"/>
    </source>
</evidence>
<comment type="similarity">
    <text evidence="5 6">Belongs to the PurK/PurT family.</text>
</comment>
<comment type="catalytic activity">
    <reaction evidence="5 6">
        <text>5-amino-1-(5-phospho-beta-D-ribosyl)imidazole + hydrogencarbonate + ATP = 5-carboxyamino-1-(5-phospho-D-ribosyl)imidazole + ADP + phosphate + 2 H(+)</text>
        <dbReference type="Rhea" id="RHEA:19317"/>
        <dbReference type="ChEBI" id="CHEBI:15378"/>
        <dbReference type="ChEBI" id="CHEBI:17544"/>
        <dbReference type="ChEBI" id="CHEBI:30616"/>
        <dbReference type="ChEBI" id="CHEBI:43474"/>
        <dbReference type="ChEBI" id="CHEBI:58730"/>
        <dbReference type="ChEBI" id="CHEBI:137981"/>
        <dbReference type="ChEBI" id="CHEBI:456216"/>
        <dbReference type="EC" id="6.3.4.18"/>
    </reaction>
</comment>
<reference evidence="8 9" key="1">
    <citation type="journal article" date="2016" name="ISME J.">
        <title>Global occurrence and heterogeneity of the Roseobacter-clade species Ruegeria mobilis.</title>
        <authorList>
            <person name="Sonnenschein E."/>
            <person name="Gram L."/>
        </authorList>
    </citation>
    <scope>NUCLEOTIDE SEQUENCE [LARGE SCALE GENOMIC DNA]</scope>
    <source>
        <strain evidence="8 9">F1926</strain>
    </source>
</reference>
<evidence type="ECO:0000256" key="6">
    <source>
        <dbReference type="RuleBase" id="RU361200"/>
    </source>
</evidence>
<evidence type="ECO:0000313" key="9">
    <source>
        <dbReference type="Proteomes" id="UP000013243"/>
    </source>
</evidence>
<evidence type="ECO:0000256" key="1">
    <source>
        <dbReference type="ARBA" id="ARBA00022598"/>
    </source>
</evidence>
<keyword evidence="2 5" id="KW-0547">Nucleotide-binding</keyword>
<dbReference type="AlphaFoldDB" id="A0A1B1A3S0"/>
<dbReference type="GeneID" id="28250238"/>
<name>A0A1B1A3S0_9RHOB</name>
<dbReference type="Pfam" id="PF02222">
    <property type="entry name" value="ATP-grasp"/>
    <property type="match status" value="1"/>
</dbReference>
<feature type="binding site" evidence="5">
    <location>
        <position position="193"/>
    </location>
    <ligand>
        <name>ATP</name>
        <dbReference type="ChEBI" id="CHEBI:30616"/>
    </ligand>
</feature>
<dbReference type="InterPro" id="IPR040686">
    <property type="entry name" value="PurK_C"/>
</dbReference>
<dbReference type="Pfam" id="PF17769">
    <property type="entry name" value="PurK_C"/>
    <property type="match status" value="1"/>
</dbReference>
<feature type="binding site" evidence="5">
    <location>
        <begin position="155"/>
        <end position="161"/>
    </location>
    <ligand>
        <name>ATP</name>
        <dbReference type="ChEBI" id="CHEBI:30616"/>
    </ligand>
</feature>
<dbReference type="InterPro" id="IPR054350">
    <property type="entry name" value="PurT/PurK_preATP-grasp"/>
</dbReference>
<sequence>MTDLDQILEPGAVIGILGGGQLGRMLSVAASRLGFTTHIFEPAANPPAGHVADKVTTADYEDEAALRAFAETVDVITYEFENIPTSALDILEDLKPIRPGREALRVSQDRLTEKMFLQDLGLATAPFAEVNDAASLDAALEQVGTPSILKTRRFGYDGKGQMRIMHPEEAPEALAAMQGAPAVLEGFVPFSHEVSVIAARSLNGKVACYDPGENVHLEGILSTTTVPANLTTGQSMDAVLMAGKILNALDYVGVLGVEIFVTGHGLVVNEIAPRVHNSGHWTQEGCTIDQFEQHIRAITGWTIGNGARYADVVMENLIGEDVERIADLARDPDCAIHLYGKAEAKPGRKMGHVNRVIHTEGRDGY</sequence>
<feature type="binding site" evidence="5">
    <location>
        <position position="216"/>
    </location>
    <ligand>
        <name>ATP</name>
        <dbReference type="ChEBI" id="CHEBI:30616"/>
    </ligand>
</feature>
<evidence type="ECO:0000256" key="3">
    <source>
        <dbReference type="ARBA" id="ARBA00022755"/>
    </source>
</evidence>
<feature type="binding site" evidence="5">
    <location>
        <begin position="185"/>
        <end position="188"/>
    </location>
    <ligand>
        <name>ATP</name>
        <dbReference type="ChEBI" id="CHEBI:30616"/>
    </ligand>
</feature>
<dbReference type="STRING" id="1265309.K529_010360"/>
<dbReference type="SUPFAM" id="SSF52440">
    <property type="entry name" value="PreATP-grasp domain"/>
    <property type="match status" value="1"/>
</dbReference>
<dbReference type="Gene3D" id="3.30.1490.20">
    <property type="entry name" value="ATP-grasp fold, A domain"/>
    <property type="match status" value="1"/>
</dbReference>
<keyword evidence="1 5" id="KW-0436">Ligase</keyword>
<dbReference type="Gene3D" id="3.30.470.20">
    <property type="entry name" value="ATP-grasp fold, B domain"/>
    <property type="match status" value="1"/>
</dbReference>
<organism evidence="8 9">
    <name type="scientific">Tritonibacter mobilis F1926</name>
    <dbReference type="NCBI Taxonomy" id="1265309"/>
    <lineage>
        <taxon>Bacteria</taxon>
        <taxon>Pseudomonadati</taxon>
        <taxon>Pseudomonadota</taxon>
        <taxon>Alphaproteobacteria</taxon>
        <taxon>Rhodobacterales</taxon>
        <taxon>Paracoccaceae</taxon>
        <taxon>Tritonibacter</taxon>
    </lineage>
</organism>
<protein>
    <recommendedName>
        <fullName evidence="5 6">N5-carboxyaminoimidazole ribonucleotide synthase</fullName>
        <shortName evidence="5 6">N5-CAIR synthase</shortName>
        <ecNumber evidence="5 6">6.3.4.18</ecNumber>
    </recommendedName>
    <alternativeName>
        <fullName evidence="5 6">5-(carboxyamino)imidazole ribonucleotide synthetase</fullName>
    </alternativeName>
</protein>
<dbReference type="InterPro" id="IPR011054">
    <property type="entry name" value="Rudment_hybrid_motif"/>
</dbReference>
<dbReference type="GO" id="GO:0004638">
    <property type="term" value="F:phosphoribosylaminoimidazole carboxylase activity"/>
    <property type="evidence" value="ECO:0007669"/>
    <property type="project" value="InterPro"/>
</dbReference>
<dbReference type="InterPro" id="IPR005875">
    <property type="entry name" value="PurK"/>
</dbReference>
<dbReference type="OrthoDB" id="9804625at2"/>
<keyword evidence="4 5" id="KW-0067">ATP-binding</keyword>
<dbReference type="Gene3D" id="3.40.50.20">
    <property type="match status" value="1"/>
</dbReference>
<dbReference type="PROSITE" id="PS50975">
    <property type="entry name" value="ATP_GRASP"/>
    <property type="match status" value="1"/>
</dbReference>
<dbReference type="Pfam" id="PF22660">
    <property type="entry name" value="RS_preATP-grasp-like"/>
    <property type="match status" value="1"/>
</dbReference>
<dbReference type="GO" id="GO:0005524">
    <property type="term" value="F:ATP binding"/>
    <property type="evidence" value="ECO:0007669"/>
    <property type="project" value="UniProtKB-UniRule"/>
</dbReference>
<dbReference type="UniPathway" id="UPA00074">
    <property type="reaction ID" value="UER00942"/>
</dbReference>
<dbReference type="SUPFAM" id="SSF51246">
    <property type="entry name" value="Rudiment single hybrid motif"/>
    <property type="match status" value="1"/>
</dbReference>
<dbReference type="InterPro" id="IPR003135">
    <property type="entry name" value="ATP-grasp_carboxylate-amine"/>
</dbReference>
<dbReference type="InterPro" id="IPR011761">
    <property type="entry name" value="ATP-grasp"/>
</dbReference>
<comment type="function">
    <text evidence="5">Catalyzes the ATP-dependent conversion of 5-aminoimidazole ribonucleotide (AIR) and HCO(3)(-) to N5-carboxyaminoimidazole ribonucleotide (N5-CAIR).</text>
</comment>
<dbReference type="FunFam" id="3.30.1490.20:FF:000015">
    <property type="entry name" value="N5-carboxyaminoimidazole ribonucleotide synthase"/>
    <property type="match status" value="1"/>
</dbReference>
<comment type="function">
    <text evidence="6">Catalyzes the ATP-dependent conversion of 5-aminoimidazole ribonucleotide (AIR) and HCO(3)- to N5-carboxyaminoimidazole ribonucleotide (N5-CAIR).</text>
</comment>
<dbReference type="InterPro" id="IPR016185">
    <property type="entry name" value="PreATP-grasp_dom_sf"/>
</dbReference>
<dbReference type="EC" id="6.3.4.18" evidence="5 6"/>
<dbReference type="NCBIfam" id="NF004679">
    <property type="entry name" value="PRK06019.1-5"/>
    <property type="match status" value="1"/>
</dbReference>
<dbReference type="InterPro" id="IPR013815">
    <property type="entry name" value="ATP_grasp_subdomain_1"/>
</dbReference>
<dbReference type="NCBIfam" id="NF004676">
    <property type="entry name" value="PRK06019.1-2"/>
    <property type="match status" value="1"/>
</dbReference>
<gene>
    <name evidence="5 6" type="primary">purK</name>
    <name evidence="8" type="ORF">K529_010360</name>
</gene>
<dbReference type="NCBIfam" id="TIGR01161">
    <property type="entry name" value="purK"/>
    <property type="match status" value="1"/>
</dbReference>
<dbReference type="GO" id="GO:0034028">
    <property type="term" value="F:5-(carboxyamino)imidazole ribonucleotide synthase activity"/>
    <property type="evidence" value="ECO:0007669"/>
    <property type="project" value="UniProtKB-UniRule"/>
</dbReference>
<evidence type="ECO:0000256" key="5">
    <source>
        <dbReference type="HAMAP-Rule" id="MF_01928"/>
    </source>
</evidence>
<dbReference type="KEGG" id="rmb:K529_010360"/>
<dbReference type="HAMAP" id="MF_01928">
    <property type="entry name" value="PurK"/>
    <property type="match status" value="1"/>
</dbReference>
<dbReference type="GO" id="GO:0006189">
    <property type="term" value="P:'de novo' IMP biosynthetic process"/>
    <property type="evidence" value="ECO:0007669"/>
    <property type="project" value="UniProtKB-UniRule"/>
</dbReference>
<dbReference type="SUPFAM" id="SSF56059">
    <property type="entry name" value="Glutathione synthetase ATP-binding domain-like"/>
    <property type="match status" value="1"/>
</dbReference>
<dbReference type="GO" id="GO:0005829">
    <property type="term" value="C:cytosol"/>
    <property type="evidence" value="ECO:0007669"/>
    <property type="project" value="TreeGrafter"/>
</dbReference>
<comment type="pathway">
    <text evidence="5 6">Purine metabolism; IMP biosynthesis via de novo pathway; 5-amino-1-(5-phospho-D-ribosyl)imidazole-4-carboxylate from 5-amino-1-(5-phospho-D-ribosyl)imidazole (N5-CAIR route): step 1/2.</text>
</comment>
<dbReference type="FunFam" id="3.40.50.20:FF:000016">
    <property type="entry name" value="N5-carboxyaminoimidazole ribonucleotide synthase"/>
    <property type="match status" value="1"/>
</dbReference>
<evidence type="ECO:0000313" key="8">
    <source>
        <dbReference type="EMBL" id="ANP41166.1"/>
    </source>
</evidence>
<feature type="binding site" evidence="5">
    <location>
        <position position="110"/>
    </location>
    <ligand>
        <name>ATP</name>
        <dbReference type="ChEBI" id="CHEBI:30616"/>
    </ligand>
</feature>
<feature type="domain" description="ATP-grasp" evidence="7">
    <location>
        <begin position="114"/>
        <end position="299"/>
    </location>
</feature>